<evidence type="ECO:0000313" key="10">
    <source>
        <dbReference type="EMBL" id="MCW4157094.1"/>
    </source>
</evidence>
<keyword evidence="4 9" id="KW-0479">Metal-binding</keyword>
<accession>A0AAW5UQE5</accession>
<dbReference type="EMBL" id="JAPDVH010000002">
    <property type="protein sequence ID" value="MCW4157094.1"/>
    <property type="molecule type" value="Genomic_DNA"/>
</dbReference>
<dbReference type="RefSeq" id="WP_264902724.1">
    <property type="nucleotide sequence ID" value="NZ_JAPDVH010000002.1"/>
</dbReference>
<dbReference type="SUPFAM" id="SSF143430">
    <property type="entry name" value="TTP0101/SSO1404-like"/>
    <property type="match status" value="1"/>
</dbReference>
<dbReference type="GO" id="GO:0046872">
    <property type="term" value="F:metal ion binding"/>
    <property type="evidence" value="ECO:0007669"/>
    <property type="project" value="UniProtKB-UniRule"/>
</dbReference>
<evidence type="ECO:0000256" key="3">
    <source>
        <dbReference type="ARBA" id="ARBA00022722"/>
    </source>
</evidence>
<dbReference type="InterPro" id="IPR019199">
    <property type="entry name" value="Virulence_VapD/CRISPR_Cas2"/>
</dbReference>
<keyword evidence="3 9" id="KW-0540">Nuclease</keyword>
<sequence>MKGNHLIETRLIGQAGLSGTGTIGRVTGNLDELPTLPERIRQILNIISSAERKPGYMICFIMYDITSNKVRTLIAKFLLKKGCTRVQKSIFMADMPSDEVQDIAQKLTEIQKMYDNNDSILIVPLSEDYTRAMKIIGQDVDIDLILHSKNTLFF</sequence>
<comment type="subunit">
    <text evidence="9">Homodimer, forms a heterotetramer with a Cas1 homodimer.</text>
</comment>
<evidence type="ECO:0000256" key="4">
    <source>
        <dbReference type="ARBA" id="ARBA00022723"/>
    </source>
</evidence>
<dbReference type="GO" id="GO:0043571">
    <property type="term" value="P:maintenance of CRISPR repeat elements"/>
    <property type="evidence" value="ECO:0007669"/>
    <property type="project" value="UniProtKB-UniRule"/>
</dbReference>
<dbReference type="GO" id="GO:0051607">
    <property type="term" value="P:defense response to virus"/>
    <property type="evidence" value="ECO:0007669"/>
    <property type="project" value="UniProtKB-UniRule"/>
</dbReference>
<dbReference type="PANTHER" id="PTHR34405">
    <property type="entry name" value="CRISPR-ASSOCIATED ENDORIBONUCLEASE CAS2"/>
    <property type="match status" value="1"/>
</dbReference>
<evidence type="ECO:0000313" key="11">
    <source>
        <dbReference type="Proteomes" id="UP001209168"/>
    </source>
</evidence>
<organism evidence="10 11">
    <name type="scientific">Segatella copri</name>
    <dbReference type="NCBI Taxonomy" id="165179"/>
    <lineage>
        <taxon>Bacteria</taxon>
        <taxon>Pseudomonadati</taxon>
        <taxon>Bacteroidota</taxon>
        <taxon>Bacteroidia</taxon>
        <taxon>Bacteroidales</taxon>
        <taxon>Prevotellaceae</taxon>
        <taxon>Segatella</taxon>
    </lineage>
</organism>
<comment type="caution">
    <text evidence="10">The sequence shown here is derived from an EMBL/GenBank/DDBJ whole genome shotgun (WGS) entry which is preliminary data.</text>
</comment>
<name>A0AAW5UQE5_9BACT</name>
<dbReference type="HAMAP" id="MF_01471">
    <property type="entry name" value="Cas2"/>
    <property type="match status" value="1"/>
</dbReference>
<dbReference type="GO" id="GO:0016787">
    <property type="term" value="F:hydrolase activity"/>
    <property type="evidence" value="ECO:0007669"/>
    <property type="project" value="UniProtKB-KW"/>
</dbReference>
<evidence type="ECO:0000256" key="7">
    <source>
        <dbReference type="ARBA" id="ARBA00022842"/>
    </source>
</evidence>
<dbReference type="InterPro" id="IPR021127">
    <property type="entry name" value="CRISPR_associated_Cas2"/>
</dbReference>
<feature type="binding site" evidence="9">
    <location>
        <position position="64"/>
    </location>
    <ligand>
        <name>Mg(2+)</name>
        <dbReference type="ChEBI" id="CHEBI:18420"/>
        <note>catalytic</note>
    </ligand>
</feature>
<dbReference type="AlphaFoldDB" id="A0AAW5UQE5"/>
<dbReference type="Gene3D" id="3.30.70.240">
    <property type="match status" value="1"/>
</dbReference>
<comment type="function">
    <text evidence="9">CRISPR (clustered regularly interspaced short palindromic repeat), is an adaptive immune system that provides protection against mobile genetic elements (viruses, transposable elements and conjugative plasmids). CRISPR clusters contain sequences complementary to antecedent mobile elements and target invading nucleic acids. CRISPR clusters are transcribed and processed into CRISPR RNA (crRNA). Functions as a ssRNA-specific endoribonuclease. Involved in the integration of spacer DNA into the CRISPR cassette.</text>
</comment>
<evidence type="ECO:0000256" key="6">
    <source>
        <dbReference type="ARBA" id="ARBA00022801"/>
    </source>
</evidence>
<comment type="cofactor">
    <cofactor evidence="1 9">
        <name>Mg(2+)</name>
        <dbReference type="ChEBI" id="CHEBI:18420"/>
    </cofactor>
</comment>
<dbReference type="EC" id="3.1.-.-" evidence="9"/>
<keyword evidence="8 9" id="KW-0051">Antiviral defense</keyword>
<gene>
    <name evidence="9 10" type="primary">cas2</name>
    <name evidence="10" type="ORF">ONT23_16535</name>
</gene>
<dbReference type="CDD" id="cd09725">
    <property type="entry name" value="Cas2_I_II_III"/>
    <property type="match status" value="1"/>
</dbReference>
<comment type="similarity">
    <text evidence="2 9">Belongs to the CRISPR-associated endoribonuclease Cas2 protein family.</text>
</comment>
<proteinExistence type="inferred from homology"/>
<dbReference type="NCBIfam" id="TIGR01573">
    <property type="entry name" value="cas2"/>
    <property type="match status" value="1"/>
</dbReference>
<keyword evidence="7 9" id="KW-0460">Magnesium</keyword>
<keyword evidence="6 9" id="KW-0378">Hydrolase</keyword>
<protein>
    <recommendedName>
        <fullName evidence="9">CRISPR-associated endoribonuclease Cas2</fullName>
        <ecNumber evidence="9">3.1.-.-</ecNumber>
    </recommendedName>
</protein>
<dbReference type="Pfam" id="PF09827">
    <property type="entry name" value="CRISPR_Cas2"/>
    <property type="match status" value="1"/>
</dbReference>
<evidence type="ECO:0000256" key="9">
    <source>
        <dbReference type="HAMAP-Rule" id="MF_01471"/>
    </source>
</evidence>
<dbReference type="Proteomes" id="UP001209168">
    <property type="component" value="Unassembled WGS sequence"/>
</dbReference>
<reference evidence="10" key="1">
    <citation type="submission" date="2022-11" db="EMBL/GenBank/DDBJ databases">
        <title>Genomic repertoires linked with pathogenic potency of arthritogenic Prevotella copri isolated from the gut of rheumatoid arthritis patients.</title>
        <authorList>
            <person name="Nii T."/>
            <person name="Maeda Y."/>
            <person name="Motooka D."/>
            <person name="Naito M."/>
            <person name="Matsumoto Y."/>
            <person name="Ogawa T."/>
            <person name="Oguro-Igashira E."/>
            <person name="Kishikawa T."/>
            <person name="Yamashita M."/>
            <person name="Koizumi S."/>
            <person name="Kurakawa T."/>
            <person name="Okumura R."/>
            <person name="Kayama H."/>
            <person name="Murakami M."/>
            <person name="Sakaguchi T."/>
            <person name="Das B."/>
            <person name="Nakamura S."/>
            <person name="Okada Y."/>
            <person name="Kumanogoh A."/>
            <person name="Takeda K."/>
        </authorList>
    </citation>
    <scope>NUCLEOTIDE SEQUENCE</scope>
    <source>
        <strain evidence="10">H012_8</strain>
    </source>
</reference>
<evidence type="ECO:0000256" key="1">
    <source>
        <dbReference type="ARBA" id="ARBA00001946"/>
    </source>
</evidence>
<keyword evidence="5 9" id="KW-0255">Endonuclease</keyword>
<evidence type="ECO:0000256" key="2">
    <source>
        <dbReference type="ARBA" id="ARBA00009959"/>
    </source>
</evidence>
<dbReference type="GO" id="GO:0004521">
    <property type="term" value="F:RNA endonuclease activity"/>
    <property type="evidence" value="ECO:0007669"/>
    <property type="project" value="InterPro"/>
</dbReference>
<evidence type="ECO:0000256" key="5">
    <source>
        <dbReference type="ARBA" id="ARBA00022759"/>
    </source>
</evidence>
<dbReference type="PANTHER" id="PTHR34405:SF3">
    <property type="entry name" value="CRISPR-ASSOCIATED ENDORIBONUCLEASE CAS2 3"/>
    <property type="match status" value="1"/>
</dbReference>
<evidence type="ECO:0000256" key="8">
    <source>
        <dbReference type="ARBA" id="ARBA00023118"/>
    </source>
</evidence>